<keyword evidence="3 7" id="KW-0312">Gluconeogenesis</keyword>
<organism evidence="9 10">
    <name type="scientific">Methyloversatilis universalis (strain ATCC BAA-1314 / DSM 25237 / JCM 13912 / CCUG 52030 / FAM5)</name>
    <dbReference type="NCBI Taxonomy" id="1000565"/>
    <lineage>
        <taxon>Bacteria</taxon>
        <taxon>Pseudomonadati</taxon>
        <taxon>Pseudomonadota</taxon>
        <taxon>Betaproteobacteria</taxon>
        <taxon>Nitrosomonadales</taxon>
        <taxon>Sterolibacteriaceae</taxon>
        <taxon>Methyloversatilis</taxon>
    </lineage>
</organism>
<evidence type="ECO:0000313" key="10">
    <source>
        <dbReference type="Proteomes" id="UP000005019"/>
    </source>
</evidence>
<evidence type="ECO:0000256" key="7">
    <source>
        <dbReference type="HAMAP-Rule" id="MF_00473"/>
    </source>
</evidence>
<dbReference type="Pfam" id="PF00342">
    <property type="entry name" value="PGI"/>
    <property type="match status" value="1"/>
</dbReference>
<comment type="caution">
    <text evidence="9">The sequence shown here is derived from an EMBL/GenBank/DDBJ whole genome shotgun (WGS) entry which is preliminary data.</text>
</comment>
<comment type="catalytic activity">
    <reaction evidence="6 7 8">
        <text>alpha-D-glucose 6-phosphate = beta-D-fructose 6-phosphate</text>
        <dbReference type="Rhea" id="RHEA:11816"/>
        <dbReference type="ChEBI" id="CHEBI:57634"/>
        <dbReference type="ChEBI" id="CHEBI:58225"/>
        <dbReference type="EC" id="5.3.1.9"/>
    </reaction>
</comment>
<sequence length="529" mass="58159">MNLLMQTSAWPALRSKAIQLSRVHLRNFFEQDAERFARFSLRHDGWLLDYSKQRVDGETMTMLMDLVSALDLPRGIRALAAGDQINFTERRAALHMALRAQDGSHADVVRDCRAALEHWVRLIRNRELLGATGQTITHLINLGIGGSDLGPRLAMEALEPQWNGPVVKFVANLDPVALDLALRDCKPAHTAFVISSKSFTTQETLANAQVAMKWLADGLGSAGVGQHLFAVTNRPAAAQELGVPAHHCLFLPEWVGGRYSVWSSISLPLACAIGMQAFGEMLEGARSMDEHFTRAPMNANLPVMFGLIDFWNASGMGLETLAVLPYSHLLRSLPSYLQQLEMESNGKRCTSTGELSRAPTSPVVWGGSGIVGQHAYHQQFYQGTRMMPMHFIVPRGGRDERSRMMQLNALAQSAALMRGKTRDEAMEELKRGGLSEQEATRLAPHVACPGNQPSTTLIMPELTPRSLGQLIALYEHKVFVQGWLLGINSFDQYGVEYGKQMARSLASGRLPSDADASTRGLLSALEHGV</sequence>
<comment type="similarity">
    <text evidence="2 7 8">Belongs to the GPI family.</text>
</comment>
<dbReference type="PRINTS" id="PR00662">
    <property type="entry name" value="G6PISOMERASE"/>
</dbReference>
<name>F5RC66_METUF</name>
<comment type="pathway">
    <text evidence="7">Carbohydrate biosynthesis; gluconeogenesis.</text>
</comment>
<accession>F5RC66</accession>
<dbReference type="OrthoDB" id="140919at2"/>
<dbReference type="RefSeq" id="WP_008061028.1">
    <property type="nucleotide sequence ID" value="NZ_AFHG01000045.1"/>
</dbReference>
<dbReference type="AlphaFoldDB" id="F5RC66"/>
<dbReference type="InterPro" id="IPR035476">
    <property type="entry name" value="SIS_PGI_1"/>
</dbReference>
<dbReference type="GO" id="GO:0051156">
    <property type="term" value="P:glucose 6-phosphate metabolic process"/>
    <property type="evidence" value="ECO:0007669"/>
    <property type="project" value="TreeGrafter"/>
</dbReference>
<dbReference type="SUPFAM" id="SSF53697">
    <property type="entry name" value="SIS domain"/>
    <property type="match status" value="1"/>
</dbReference>
<dbReference type="UniPathway" id="UPA00138"/>
<dbReference type="eggNOG" id="COG0166">
    <property type="taxonomic scope" value="Bacteria"/>
</dbReference>
<dbReference type="GO" id="GO:0006096">
    <property type="term" value="P:glycolytic process"/>
    <property type="evidence" value="ECO:0007669"/>
    <property type="project" value="UniProtKB-UniRule"/>
</dbReference>
<dbReference type="PROSITE" id="PS00174">
    <property type="entry name" value="P_GLUCOSE_ISOMERASE_2"/>
    <property type="match status" value="1"/>
</dbReference>
<dbReference type="InterPro" id="IPR001672">
    <property type="entry name" value="G6P_Isomerase"/>
</dbReference>
<dbReference type="InterPro" id="IPR018189">
    <property type="entry name" value="Phosphoglucose_isomerase_CS"/>
</dbReference>
<keyword evidence="10" id="KW-1185">Reference proteome</keyword>
<feature type="active site" description="Proton donor" evidence="7">
    <location>
        <position position="343"/>
    </location>
</feature>
<evidence type="ECO:0000313" key="9">
    <source>
        <dbReference type="EMBL" id="EGK71839.1"/>
    </source>
</evidence>
<dbReference type="GO" id="GO:0005829">
    <property type="term" value="C:cytosol"/>
    <property type="evidence" value="ECO:0007669"/>
    <property type="project" value="TreeGrafter"/>
</dbReference>
<dbReference type="EC" id="5.3.1.9" evidence="7"/>
<dbReference type="GO" id="GO:0097367">
    <property type="term" value="F:carbohydrate derivative binding"/>
    <property type="evidence" value="ECO:0007669"/>
    <property type="project" value="InterPro"/>
</dbReference>
<evidence type="ECO:0000256" key="4">
    <source>
        <dbReference type="ARBA" id="ARBA00023152"/>
    </source>
</evidence>
<dbReference type="GO" id="GO:0006094">
    <property type="term" value="P:gluconeogenesis"/>
    <property type="evidence" value="ECO:0007669"/>
    <property type="project" value="UniProtKB-UniRule"/>
</dbReference>
<protein>
    <recommendedName>
        <fullName evidence="7">Glucose-6-phosphate isomerase</fullName>
        <shortName evidence="7">GPI</shortName>
        <ecNumber evidence="7">5.3.1.9</ecNumber>
    </recommendedName>
    <alternativeName>
        <fullName evidence="7">Phosphoglucose isomerase</fullName>
        <shortName evidence="7">PGI</shortName>
    </alternativeName>
    <alternativeName>
        <fullName evidence="7">Phosphohexose isomerase</fullName>
        <shortName evidence="7">PHI</shortName>
    </alternativeName>
</protein>
<dbReference type="NCBIfam" id="NF001211">
    <property type="entry name" value="PRK00179.1"/>
    <property type="match status" value="1"/>
</dbReference>
<evidence type="ECO:0000256" key="5">
    <source>
        <dbReference type="ARBA" id="ARBA00023235"/>
    </source>
</evidence>
<dbReference type="PANTHER" id="PTHR11469">
    <property type="entry name" value="GLUCOSE-6-PHOSPHATE ISOMERASE"/>
    <property type="match status" value="1"/>
</dbReference>
<keyword evidence="4 7" id="KW-0324">Glycolysis</keyword>
<dbReference type="UniPathway" id="UPA00109">
    <property type="reaction ID" value="UER00181"/>
</dbReference>
<evidence type="ECO:0000256" key="8">
    <source>
        <dbReference type="RuleBase" id="RU000612"/>
    </source>
</evidence>
<comment type="subcellular location">
    <subcellularLocation>
        <location evidence="7">Cytoplasm</location>
    </subcellularLocation>
</comment>
<dbReference type="PANTHER" id="PTHR11469:SF1">
    <property type="entry name" value="GLUCOSE-6-PHOSPHATE ISOMERASE"/>
    <property type="match status" value="1"/>
</dbReference>
<evidence type="ECO:0000256" key="3">
    <source>
        <dbReference type="ARBA" id="ARBA00022432"/>
    </source>
</evidence>
<dbReference type="InterPro" id="IPR023096">
    <property type="entry name" value="G6P_Isomerase_C"/>
</dbReference>
<keyword evidence="7" id="KW-0963">Cytoplasm</keyword>
<dbReference type="Gene3D" id="1.10.1390.10">
    <property type="match status" value="1"/>
</dbReference>
<dbReference type="Proteomes" id="UP000005019">
    <property type="component" value="Unassembled WGS sequence"/>
</dbReference>
<dbReference type="HAMAP" id="MF_00473">
    <property type="entry name" value="G6P_isomerase"/>
    <property type="match status" value="1"/>
</dbReference>
<dbReference type="InterPro" id="IPR035482">
    <property type="entry name" value="SIS_PGI_2"/>
</dbReference>
<evidence type="ECO:0000256" key="2">
    <source>
        <dbReference type="ARBA" id="ARBA00006604"/>
    </source>
</evidence>
<dbReference type="Gene3D" id="3.40.50.10490">
    <property type="entry name" value="Glucose-6-phosphate isomerase like protein, domain 1"/>
    <property type="match status" value="2"/>
</dbReference>
<dbReference type="GO" id="GO:0048029">
    <property type="term" value="F:monosaccharide binding"/>
    <property type="evidence" value="ECO:0007669"/>
    <property type="project" value="TreeGrafter"/>
</dbReference>
<proteinExistence type="inferred from homology"/>
<evidence type="ECO:0000256" key="6">
    <source>
        <dbReference type="ARBA" id="ARBA00029321"/>
    </source>
</evidence>
<feature type="active site" evidence="7">
    <location>
        <position position="499"/>
    </location>
</feature>
<dbReference type="InterPro" id="IPR046348">
    <property type="entry name" value="SIS_dom_sf"/>
</dbReference>
<keyword evidence="5 7" id="KW-0413">Isomerase</keyword>
<dbReference type="CDD" id="cd05016">
    <property type="entry name" value="SIS_PGI_2"/>
    <property type="match status" value="1"/>
</dbReference>
<dbReference type="STRING" id="1000565.METUNv1_01864"/>
<evidence type="ECO:0000256" key="1">
    <source>
        <dbReference type="ARBA" id="ARBA00004926"/>
    </source>
</evidence>
<comment type="pathway">
    <text evidence="1 7 8">Carbohydrate degradation; glycolysis; D-glyceraldehyde 3-phosphate and glycerone phosphate from D-glucose: step 2/4.</text>
</comment>
<feature type="active site" evidence="7">
    <location>
        <position position="374"/>
    </location>
</feature>
<dbReference type="PROSITE" id="PS00765">
    <property type="entry name" value="P_GLUCOSE_ISOMERASE_1"/>
    <property type="match status" value="1"/>
</dbReference>
<reference evidence="9 10" key="1">
    <citation type="journal article" date="2011" name="J. Bacteriol.">
        <title>Genome sequence of Methyloversatilis universalis FAM5T, a methylotrophic representative of the order Rhodocyclales.</title>
        <authorList>
            <person name="Kittichotirat W."/>
            <person name="Good N.M."/>
            <person name="Hall R."/>
            <person name="Bringel F."/>
            <person name="Lajus A."/>
            <person name="Medigue C."/>
            <person name="Smalley N.E."/>
            <person name="Beck D."/>
            <person name="Bumgarner R."/>
            <person name="Vuilleumier S."/>
            <person name="Kalyuzhnaya M.G."/>
        </authorList>
    </citation>
    <scope>NUCLEOTIDE SEQUENCE [LARGE SCALE GENOMIC DNA]</scope>
    <source>
        <strain evidence="10">ATCC BAA-1314 / JCM 13912 / FAM5</strain>
    </source>
</reference>
<gene>
    <name evidence="7" type="primary">pgi</name>
    <name evidence="9" type="ORF">METUNv1_01864</name>
</gene>
<dbReference type="CDD" id="cd05015">
    <property type="entry name" value="SIS_PGI_1"/>
    <property type="match status" value="1"/>
</dbReference>
<dbReference type="GO" id="GO:0004347">
    <property type="term" value="F:glucose-6-phosphate isomerase activity"/>
    <property type="evidence" value="ECO:0007669"/>
    <property type="project" value="UniProtKB-UniRule"/>
</dbReference>
<comment type="function">
    <text evidence="7">Catalyzes the reversible isomerization of glucose-6-phosphate to fructose-6-phosphate.</text>
</comment>
<dbReference type="PROSITE" id="PS51463">
    <property type="entry name" value="P_GLUCOSE_ISOMERASE_3"/>
    <property type="match status" value="1"/>
</dbReference>
<dbReference type="EMBL" id="AFHG01000045">
    <property type="protein sequence ID" value="EGK71839.1"/>
    <property type="molecule type" value="Genomic_DNA"/>
</dbReference>